<dbReference type="RefSeq" id="WP_204820069.1">
    <property type="nucleotide sequence ID" value="NZ_JANHOF010000010.1"/>
</dbReference>
<reference evidence="4 5" key="1">
    <citation type="submission" date="2024-09" db="EMBL/GenBank/DDBJ databases">
        <authorList>
            <person name="Sun Q."/>
            <person name="Mori K."/>
        </authorList>
    </citation>
    <scope>NUCLEOTIDE SEQUENCE [LARGE SCALE GENOMIC DNA]</scope>
    <source>
        <strain evidence="4 5">CCM 4839</strain>
    </source>
</reference>
<dbReference type="InterPro" id="IPR011055">
    <property type="entry name" value="Dup_hybrid_motif"/>
</dbReference>
<comment type="caution">
    <text evidence="4">The sequence shown here is derived from an EMBL/GenBank/DDBJ whole genome shotgun (WGS) entry which is preliminary data.</text>
</comment>
<dbReference type="PANTHER" id="PTHR21666:SF291">
    <property type="entry name" value="STAGE II SPORULATION PROTEIN Q"/>
    <property type="match status" value="1"/>
</dbReference>
<dbReference type="Pfam" id="PF01551">
    <property type="entry name" value="Peptidase_M23"/>
    <property type="match status" value="1"/>
</dbReference>
<dbReference type="InterPro" id="IPR050570">
    <property type="entry name" value="Cell_wall_metabolism_enzyme"/>
</dbReference>
<gene>
    <name evidence="4" type="ORF">ACFFJ8_03520</name>
</gene>
<dbReference type="PANTHER" id="PTHR21666">
    <property type="entry name" value="PEPTIDASE-RELATED"/>
    <property type="match status" value="1"/>
</dbReference>
<dbReference type="EMBL" id="JBHLVF010000008">
    <property type="protein sequence ID" value="MFC0390441.1"/>
    <property type="molecule type" value="Genomic_DNA"/>
</dbReference>
<evidence type="ECO:0000256" key="2">
    <source>
        <dbReference type="SAM" id="Phobius"/>
    </source>
</evidence>
<dbReference type="CDD" id="cd12797">
    <property type="entry name" value="M23_peptidase"/>
    <property type="match status" value="1"/>
</dbReference>
<protein>
    <submittedName>
        <fullName evidence="4">Peptidoglycan DD-metalloendopeptidase family protein</fullName>
    </submittedName>
</protein>
<keyword evidence="2" id="KW-0472">Membrane</keyword>
<proteinExistence type="predicted"/>
<dbReference type="Proteomes" id="UP001589818">
    <property type="component" value="Unassembled WGS sequence"/>
</dbReference>
<keyword evidence="2" id="KW-1133">Transmembrane helix</keyword>
<organism evidence="4 5">
    <name type="scientific">Paenibacillus mendelii</name>
    <dbReference type="NCBI Taxonomy" id="206163"/>
    <lineage>
        <taxon>Bacteria</taxon>
        <taxon>Bacillati</taxon>
        <taxon>Bacillota</taxon>
        <taxon>Bacilli</taxon>
        <taxon>Bacillales</taxon>
        <taxon>Paenibacillaceae</taxon>
        <taxon>Paenibacillus</taxon>
    </lineage>
</organism>
<evidence type="ECO:0000259" key="3">
    <source>
        <dbReference type="Pfam" id="PF01551"/>
    </source>
</evidence>
<accession>A0ABV6J3K4</accession>
<keyword evidence="5" id="KW-1185">Reference proteome</keyword>
<evidence type="ECO:0000313" key="4">
    <source>
        <dbReference type="EMBL" id="MFC0390441.1"/>
    </source>
</evidence>
<feature type="domain" description="M23ase beta-sheet core" evidence="3">
    <location>
        <begin position="138"/>
        <end position="236"/>
    </location>
</feature>
<feature type="compositionally biased region" description="Basic and acidic residues" evidence="1">
    <location>
        <begin position="1"/>
        <end position="14"/>
    </location>
</feature>
<evidence type="ECO:0000256" key="1">
    <source>
        <dbReference type="SAM" id="MobiDB-lite"/>
    </source>
</evidence>
<dbReference type="SUPFAM" id="SSF51261">
    <property type="entry name" value="Duplicated hybrid motif"/>
    <property type="match status" value="1"/>
</dbReference>
<feature type="region of interest" description="Disordered" evidence="1">
    <location>
        <begin position="1"/>
        <end position="22"/>
    </location>
</feature>
<keyword evidence="2" id="KW-0812">Transmembrane</keyword>
<feature type="transmembrane region" description="Helical" evidence="2">
    <location>
        <begin position="36"/>
        <end position="56"/>
    </location>
</feature>
<name>A0ABV6J3K4_9BACL</name>
<dbReference type="InterPro" id="IPR016047">
    <property type="entry name" value="M23ase_b-sheet_dom"/>
</dbReference>
<dbReference type="Gene3D" id="2.70.70.10">
    <property type="entry name" value="Glucose Permease (Domain IIA)"/>
    <property type="match status" value="1"/>
</dbReference>
<sequence>MNDQNKPKLKEESPKTSMGGTAVKPSAWRKLLSKKWAAPAAFMAAAAIIVTLMWIYRGAEETPTTTGNDSLEVSQGTNEEAIETPIDDTLEVASSNETLQWPVVNRSELTVATPFYEASASNEERQAAMVQTGNTFTPHMGIDLTSSADKPFDVVAALSGRVIVVDKHPINGNVIEIKHADGIVTVYQSLSEVQVKVNEEVKQGSLIGKSGRSEIEKDYGNHLHFEVRQNGNSINPNTLLEQ</sequence>
<evidence type="ECO:0000313" key="5">
    <source>
        <dbReference type="Proteomes" id="UP001589818"/>
    </source>
</evidence>